<dbReference type="EMBL" id="CP045809">
    <property type="protein sequence ID" value="QHN37133.1"/>
    <property type="molecule type" value="Genomic_DNA"/>
</dbReference>
<evidence type="ECO:0000256" key="1">
    <source>
        <dbReference type="SAM" id="SignalP"/>
    </source>
</evidence>
<protein>
    <submittedName>
        <fullName evidence="2">Uncharacterized protein</fullName>
    </submittedName>
</protein>
<dbReference type="Proteomes" id="UP001059836">
    <property type="component" value="Chromosome"/>
</dbReference>
<feature type="chain" id="PRO_5047230867" evidence="1">
    <location>
        <begin position="29"/>
        <end position="174"/>
    </location>
</feature>
<dbReference type="RefSeq" id="WP_213245473.1">
    <property type="nucleotide sequence ID" value="NZ_CP045806.1"/>
</dbReference>
<organism evidence="2 3">
    <name type="scientific">Gordonia pseudamarae</name>
    <dbReference type="NCBI Taxonomy" id="2831662"/>
    <lineage>
        <taxon>Bacteria</taxon>
        <taxon>Bacillati</taxon>
        <taxon>Actinomycetota</taxon>
        <taxon>Actinomycetes</taxon>
        <taxon>Mycobacteriales</taxon>
        <taxon>Gordoniaceae</taxon>
        <taxon>Gordonia</taxon>
    </lineage>
</organism>
<keyword evidence="1" id="KW-0732">Signal</keyword>
<proteinExistence type="predicted"/>
<evidence type="ECO:0000313" key="2">
    <source>
        <dbReference type="EMBL" id="QHN37133.1"/>
    </source>
</evidence>
<gene>
    <name evidence="2" type="ORF">GII31_21775</name>
</gene>
<keyword evidence="3" id="KW-1185">Reference proteome</keyword>
<feature type="signal peptide" evidence="1">
    <location>
        <begin position="1"/>
        <end position="28"/>
    </location>
</feature>
<name>A0ABX6IMH3_9ACTN</name>
<accession>A0ABX6IMH3</accession>
<sequence>MTRKIVTGLVSLLLTLGLAGVMSGQVGAAPPPTTMKPTPKLCRACVVSNSVTITLILQNEWAKKNYGKIVTPGLVTVVKQNPANGTFGDNTTPVGSTAKVVNGSFVPRDEKTYQVKYTVQQLPANQQLEVRVAVPYEWSFYGNNKFTITPIKAGGRTLPGHASVTLTQQHRRLN</sequence>
<reference evidence="2" key="1">
    <citation type="journal article" date="2021" name="Nat. Microbiol.">
        <title>Cocultivation of an ultrasmall environmental parasitic bacterium with lytic ability against bacteria associated with wastewater foams.</title>
        <authorList>
            <person name="Batinovic S."/>
            <person name="Rose J.J.A."/>
            <person name="Ratcliffe J."/>
            <person name="Seviour R.J."/>
            <person name="Petrovski S."/>
        </authorList>
    </citation>
    <scope>NUCLEOTIDE SEQUENCE</scope>
    <source>
        <strain evidence="2">CON9</strain>
    </source>
</reference>
<evidence type="ECO:0000313" key="3">
    <source>
        <dbReference type="Proteomes" id="UP001059836"/>
    </source>
</evidence>